<evidence type="ECO:0000256" key="2">
    <source>
        <dbReference type="SAM" id="Phobius"/>
    </source>
</evidence>
<dbReference type="PANTHER" id="PTHR35711:SF1">
    <property type="entry name" value="ECTODERMAL, ISOFORM F"/>
    <property type="match status" value="1"/>
</dbReference>
<dbReference type="EMBL" id="WIXP02000016">
    <property type="protein sequence ID" value="KAF6198479.1"/>
    <property type="molecule type" value="Genomic_DNA"/>
</dbReference>
<feature type="compositionally biased region" description="Acidic residues" evidence="1">
    <location>
        <begin position="499"/>
        <end position="534"/>
    </location>
</feature>
<sequence length="622" mass="70706">MEDNRSRAIKAIHYSQVITDVSQYWNVLNFSRTLLYYFVKYTGLASSWCSPFQQSHLRMMVFLPFTVCCILSLGTAYFHDLSFRHPVDNSGYHHGIDHVVYNYPGVNPAHGYSYLPRAHPIRTVKEVDHTVLWIKNLNHPNDGTHHDDDMIIKVDHDDDRIPKVDHDDDRIPKVDRDDDRIPKVDHDVNWNQEEDEIDPEVLIAPFLGVDLDVPGFVDAASRVAAVQGDAVRFIGKVETVLLNDTLFRLTNSTHTPVRVAKLVWNLIDDNLNEVMEAKDMLGTFWDGYFENQAKALYGTLGTLSDFYFKARGWARNCIEKFGVDCQSLPAIGDFGPCGGVWPCTKTSVCKTYDCLSKARLICLETFGTECYELIGKEEVPKECPKVENIQDGDPCRSCYKAIVNDDRNINTSQTEMETTTELRIESTTEKSTSPSMSRITQPVTDSATEQNIKGHRKSRTTEPLMVSTTEPQVNKHSGHGSKDKTKEYIDPDTNGNINDEGEEEDDDDDEEEDDEDYEDDDDEDDDEEEEEEEERVSTTTKKEVTSSSTPISKDDDEDEEEKVNTTTKKEVTISSTPISKDDDDDVEEVSTTTKKEVTIPSTPISKKTPKRIEFVDTELHFR</sequence>
<evidence type="ECO:0000313" key="3">
    <source>
        <dbReference type="EMBL" id="KAF6198479.1"/>
    </source>
</evidence>
<proteinExistence type="predicted"/>
<keyword evidence="2" id="KW-1133">Transmembrane helix</keyword>
<dbReference type="AlphaFoldDB" id="A0A8S9WQM2"/>
<dbReference type="Proteomes" id="UP000466442">
    <property type="component" value="Linkage Group LG16"/>
</dbReference>
<feature type="compositionally biased region" description="Polar residues" evidence="1">
    <location>
        <begin position="409"/>
        <end position="419"/>
    </location>
</feature>
<comment type="caution">
    <text evidence="3">The sequence shown here is derived from an EMBL/GenBank/DDBJ whole genome shotgun (WGS) entry which is preliminary data.</text>
</comment>
<dbReference type="InterPro" id="IPR016024">
    <property type="entry name" value="ARM-type_fold"/>
</dbReference>
<protein>
    <submittedName>
        <fullName evidence="3">Uncharacterized protein</fullName>
    </submittedName>
</protein>
<gene>
    <name evidence="3" type="ORF">GE061_008227</name>
</gene>
<feature type="compositionally biased region" description="Polar residues" evidence="1">
    <location>
        <begin position="466"/>
        <end position="475"/>
    </location>
</feature>
<feature type="compositionally biased region" description="Basic and acidic residues" evidence="1">
    <location>
        <begin position="480"/>
        <end position="489"/>
    </location>
</feature>
<keyword evidence="2" id="KW-0812">Transmembrane</keyword>
<keyword evidence="2" id="KW-0472">Membrane</keyword>
<evidence type="ECO:0000313" key="4">
    <source>
        <dbReference type="Proteomes" id="UP000466442"/>
    </source>
</evidence>
<feature type="compositionally biased region" description="Polar residues" evidence="1">
    <location>
        <begin position="429"/>
        <end position="451"/>
    </location>
</feature>
<evidence type="ECO:0000256" key="1">
    <source>
        <dbReference type="SAM" id="MobiDB-lite"/>
    </source>
</evidence>
<feature type="transmembrane region" description="Helical" evidence="2">
    <location>
        <begin position="60"/>
        <end position="79"/>
    </location>
</feature>
<keyword evidence="4" id="KW-1185">Reference proteome</keyword>
<dbReference type="SUPFAM" id="SSF48371">
    <property type="entry name" value="ARM repeat"/>
    <property type="match status" value="1"/>
</dbReference>
<organism evidence="3 4">
    <name type="scientific">Apolygus lucorum</name>
    <name type="common">Small green plant bug</name>
    <name type="synonym">Lygocoris lucorum</name>
    <dbReference type="NCBI Taxonomy" id="248454"/>
    <lineage>
        <taxon>Eukaryota</taxon>
        <taxon>Metazoa</taxon>
        <taxon>Ecdysozoa</taxon>
        <taxon>Arthropoda</taxon>
        <taxon>Hexapoda</taxon>
        <taxon>Insecta</taxon>
        <taxon>Pterygota</taxon>
        <taxon>Neoptera</taxon>
        <taxon>Paraneoptera</taxon>
        <taxon>Hemiptera</taxon>
        <taxon>Heteroptera</taxon>
        <taxon>Panheteroptera</taxon>
        <taxon>Cimicomorpha</taxon>
        <taxon>Miridae</taxon>
        <taxon>Mirini</taxon>
        <taxon>Apolygus</taxon>
    </lineage>
</organism>
<dbReference type="PANTHER" id="PTHR35711">
    <property type="entry name" value="EXPRESSED PROTEIN"/>
    <property type="match status" value="1"/>
</dbReference>
<name>A0A8S9WQM2_APOLU</name>
<feature type="region of interest" description="Disordered" evidence="1">
    <location>
        <begin position="409"/>
        <end position="594"/>
    </location>
</feature>
<accession>A0A8S9WQM2</accession>
<reference evidence="3" key="1">
    <citation type="journal article" date="2021" name="Mol. Ecol. Resour.">
        <title>Apolygus lucorum genome provides insights into omnivorousness and mesophyll feeding.</title>
        <authorList>
            <person name="Liu Y."/>
            <person name="Liu H."/>
            <person name="Wang H."/>
            <person name="Huang T."/>
            <person name="Liu B."/>
            <person name="Yang B."/>
            <person name="Yin L."/>
            <person name="Li B."/>
            <person name="Zhang Y."/>
            <person name="Zhang S."/>
            <person name="Jiang F."/>
            <person name="Zhang X."/>
            <person name="Ren Y."/>
            <person name="Wang B."/>
            <person name="Wang S."/>
            <person name="Lu Y."/>
            <person name="Wu K."/>
            <person name="Fan W."/>
            <person name="Wang G."/>
        </authorList>
    </citation>
    <scope>NUCLEOTIDE SEQUENCE</scope>
    <source>
        <strain evidence="3">12Hb</strain>
    </source>
</reference>